<dbReference type="Gene3D" id="1.10.1740.10">
    <property type="match status" value="1"/>
</dbReference>
<accession>A0A286C033</accession>
<evidence type="ECO:0000256" key="2">
    <source>
        <dbReference type="ARBA" id="ARBA00023015"/>
    </source>
</evidence>
<evidence type="ECO:0000256" key="3">
    <source>
        <dbReference type="ARBA" id="ARBA00023082"/>
    </source>
</evidence>
<dbReference type="GO" id="GO:0006352">
    <property type="term" value="P:DNA-templated transcription initiation"/>
    <property type="evidence" value="ECO:0007669"/>
    <property type="project" value="InterPro"/>
</dbReference>
<dbReference type="Proteomes" id="UP000219271">
    <property type="component" value="Unassembled WGS sequence"/>
</dbReference>
<dbReference type="InterPro" id="IPR007627">
    <property type="entry name" value="RNA_pol_sigma70_r2"/>
</dbReference>
<dbReference type="InterPro" id="IPR014284">
    <property type="entry name" value="RNA_pol_sigma-70_dom"/>
</dbReference>
<evidence type="ECO:0000313" key="7">
    <source>
        <dbReference type="Proteomes" id="UP000219271"/>
    </source>
</evidence>
<dbReference type="InterPro" id="IPR013325">
    <property type="entry name" value="RNA_pol_sigma_r2"/>
</dbReference>
<dbReference type="SUPFAM" id="SSF88659">
    <property type="entry name" value="Sigma3 and sigma4 domains of RNA polymerase sigma factors"/>
    <property type="match status" value="1"/>
</dbReference>
<comment type="similarity">
    <text evidence="1">Belongs to the sigma-70 factor family. ECF subfamily.</text>
</comment>
<name>A0A286C033_9GAMM</name>
<dbReference type="Pfam" id="PF04542">
    <property type="entry name" value="Sigma70_r2"/>
    <property type="match status" value="1"/>
</dbReference>
<evidence type="ECO:0000256" key="1">
    <source>
        <dbReference type="ARBA" id="ARBA00010641"/>
    </source>
</evidence>
<dbReference type="PANTHER" id="PTHR43133">
    <property type="entry name" value="RNA POLYMERASE ECF-TYPE SIGMA FACTO"/>
    <property type="match status" value="1"/>
</dbReference>
<keyword evidence="3" id="KW-0731">Sigma factor</keyword>
<dbReference type="AlphaFoldDB" id="A0A286C033"/>
<dbReference type="EMBL" id="OCMY01000001">
    <property type="protein sequence ID" value="SOD39769.1"/>
    <property type="molecule type" value="Genomic_DNA"/>
</dbReference>
<protein>
    <submittedName>
        <fullName evidence="6">RNA polymerase sigma factor, sigma-70 family</fullName>
    </submittedName>
</protein>
<dbReference type="InterPro" id="IPR036388">
    <property type="entry name" value="WH-like_DNA-bd_sf"/>
</dbReference>
<dbReference type="RefSeq" id="WP_097097537.1">
    <property type="nucleotide sequence ID" value="NZ_OCMY01000001.1"/>
</dbReference>
<dbReference type="SUPFAM" id="SSF88946">
    <property type="entry name" value="Sigma2 domain of RNA polymerase sigma factors"/>
    <property type="match status" value="1"/>
</dbReference>
<dbReference type="PANTHER" id="PTHR43133:SF51">
    <property type="entry name" value="RNA POLYMERASE SIGMA FACTOR"/>
    <property type="match status" value="1"/>
</dbReference>
<reference evidence="7" key="1">
    <citation type="submission" date="2017-09" db="EMBL/GenBank/DDBJ databases">
        <authorList>
            <person name="Varghese N."/>
            <person name="Submissions S."/>
        </authorList>
    </citation>
    <scope>NUCLEOTIDE SEQUENCE [LARGE SCALE GENOMIC DNA]</scope>
    <source>
        <strain evidence="7">JKS000234</strain>
    </source>
</reference>
<proteinExistence type="inferred from homology"/>
<dbReference type="InterPro" id="IPR013324">
    <property type="entry name" value="RNA_pol_sigma_r3/r4-like"/>
</dbReference>
<sequence>METLIEEAIAKPLIDWGLIMIENEKNLQSFIRKRVTNFADVDDLVQTTWLEVLIHKDKFKGESKPETWIFGIAMNLIKIYYKNSQIRSLTAAPEDALDREFQEKDEPENILSARECLMKAVKKFSVMPKKYQQMLKVLIENDIGYQELANKLAIPIGTVRSRLSRLRIFLRKYVHWEP</sequence>
<feature type="domain" description="RNA polymerase sigma-70 region 2" evidence="5">
    <location>
        <begin position="23"/>
        <end position="83"/>
    </location>
</feature>
<keyword evidence="2" id="KW-0805">Transcription regulation</keyword>
<dbReference type="Gene3D" id="1.10.10.10">
    <property type="entry name" value="Winged helix-like DNA-binding domain superfamily/Winged helix DNA-binding domain"/>
    <property type="match status" value="1"/>
</dbReference>
<dbReference type="InterPro" id="IPR039425">
    <property type="entry name" value="RNA_pol_sigma-70-like"/>
</dbReference>
<keyword evidence="7" id="KW-1185">Reference proteome</keyword>
<dbReference type="NCBIfam" id="TIGR02937">
    <property type="entry name" value="sigma70-ECF"/>
    <property type="match status" value="1"/>
</dbReference>
<gene>
    <name evidence="6" type="ORF">SAMN06273570_4223</name>
</gene>
<evidence type="ECO:0000259" key="5">
    <source>
        <dbReference type="Pfam" id="PF04542"/>
    </source>
</evidence>
<evidence type="ECO:0000256" key="4">
    <source>
        <dbReference type="ARBA" id="ARBA00023163"/>
    </source>
</evidence>
<dbReference type="OrthoDB" id="9797134at2"/>
<keyword evidence="4" id="KW-0804">Transcription</keyword>
<evidence type="ECO:0000313" key="6">
    <source>
        <dbReference type="EMBL" id="SOD39769.1"/>
    </source>
</evidence>
<dbReference type="GO" id="GO:0016987">
    <property type="term" value="F:sigma factor activity"/>
    <property type="evidence" value="ECO:0007669"/>
    <property type="project" value="UniProtKB-KW"/>
</dbReference>
<organism evidence="6 7">
    <name type="scientific">Candidatus Pantoea floridensis</name>
    <dbReference type="NCBI Taxonomy" id="1938870"/>
    <lineage>
        <taxon>Bacteria</taxon>
        <taxon>Pseudomonadati</taxon>
        <taxon>Pseudomonadota</taxon>
        <taxon>Gammaproteobacteria</taxon>
        <taxon>Enterobacterales</taxon>
        <taxon>Erwiniaceae</taxon>
        <taxon>Pantoea</taxon>
    </lineage>
</organism>